<organism evidence="8 9">
    <name type="scientific">Mycena chlorophos</name>
    <name type="common">Agaric fungus</name>
    <name type="synonym">Agaricus chlorophos</name>
    <dbReference type="NCBI Taxonomy" id="658473"/>
    <lineage>
        <taxon>Eukaryota</taxon>
        <taxon>Fungi</taxon>
        <taxon>Dikarya</taxon>
        <taxon>Basidiomycota</taxon>
        <taxon>Agaricomycotina</taxon>
        <taxon>Agaricomycetes</taxon>
        <taxon>Agaricomycetidae</taxon>
        <taxon>Agaricales</taxon>
        <taxon>Marasmiineae</taxon>
        <taxon>Mycenaceae</taxon>
        <taxon>Mycena</taxon>
    </lineage>
</organism>
<sequence length="1014" mass="115103">MEACYVLANNQPGHLVHSTTGTIVRDPGQRLRAMLAPGNYLLILENGDEFFSVLTTFHDFVSPQLLPPRWQAVCGRVPRMRIVNNRSTVSMEVRQQDGVCLVTGAEGPLQSAYLVPRSQGSARLPPNGSGWWDDSNHGVLVNCDSVDNISNCIALTADLNGPGLEQGHFVFAPYEGQLVVVFLTGELSEYVREHHLRAVQMPDRIHPHNIYARFAWTLFHLFKETLSKFLPLSSSLAPSIPITTSSQQSFDDWREMCFSLSTSSHHEATTTGEGDNPMVIDASLDLLTAENMVLMYGEAGVSSWDEEVQEDFPVDPPDIPSWLARVESADAADVTDLEYDHGLEPEISRRPPKVTRLSEQQLEALHALELKLQRGEFDLKQEALYSLKAKATRLRNEGLIREYQRSFGDLGCVLPRVRHLSSKDSSHPESLYAAYLDKWNQRAPSSGTAPITFEQFKQGLQNPLDDGQEIHDLTGEDGSPRSEEPYAELLGQLDALEQDDPVAYRQRLDDITDDLDRQIAGLHKLSPEFQGRLDALEVKNTPAVEVARRVAQLVLSTKDRYELELVEDKLAMYNGPLSVLNVAIEWYLKNPTEIDRAEPPEDEINAVPAHDNSAYYYHDTPFDELTRHIRKRDVQYTIKYKMHWKDREEIFRLIEVLVAPKFNEDLPTLQAIADIFNKYDHVHITYTTKPRLQRIRRLDVFRRLVPKPDVEAEEQRLKEEEEASIARSMERQTREEEEREAEEAARRQQWPNLMTRDPLLDSREVLDFRPTKENPFHNRVVIRNHHSIFNEALEADGFDFDNPDLVHTQTEDVEEINSSRDIAATLPISPTAQHLIVIPIKTGWATQQTPKGRKTRFVQWTIIGDGKGMVGLGMGKHEKADRAHGASMVDAIRNMDWVERFEHRTIWTEVRTKLGATKVILRPRPVGFGLRCNPNIHRLLTAAGIKDISAKVWGSRNPLGVLKATLRMLHAGHAPQKMGDGVGGPGRRMFKGTGLRNKTQIERERGRRLLDLRV</sequence>
<comment type="similarity">
    <text evidence="1 5">Belongs to the universal ribosomal protein uS5 family.</text>
</comment>
<evidence type="ECO:0000313" key="8">
    <source>
        <dbReference type="EMBL" id="GAT52953.1"/>
    </source>
</evidence>
<accession>A0ABQ0LPB1</accession>
<dbReference type="InterPro" id="IPR014721">
    <property type="entry name" value="Ribsml_uS5_D2-typ_fold_subgr"/>
</dbReference>
<dbReference type="InterPro" id="IPR020568">
    <property type="entry name" value="Ribosomal_Su5_D2-typ_SF"/>
</dbReference>
<evidence type="ECO:0000313" key="9">
    <source>
        <dbReference type="Proteomes" id="UP000815677"/>
    </source>
</evidence>
<dbReference type="Gene3D" id="3.30.160.20">
    <property type="match status" value="1"/>
</dbReference>
<dbReference type="EMBL" id="DF848005">
    <property type="protein sequence ID" value="GAT52953.1"/>
    <property type="molecule type" value="Genomic_DNA"/>
</dbReference>
<keyword evidence="3 4" id="KW-0687">Ribonucleoprotein</keyword>
<gene>
    <name evidence="8" type="ORF">MCHLO_09960</name>
</gene>
<dbReference type="PROSITE" id="PS50881">
    <property type="entry name" value="S5_DSRBD"/>
    <property type="match status" value="1"/>
</dbReference>
<dbReference type="Pfam" id="PF00333">
    <property type="entry name" value="Ribosomal_S5"/>
    <property type="match status" value="1"/>
</dbReference>
<evidence type="ECO:0000256" key="1">
    <source>
        <dbReference type="ARBA" id="ARBA00008945"/>
    </source>
</evidence>
<dbReference type="InterPro" id="IPR000851">
    <property type="entry name" value="Ribosomal_uS5"/>
</dbReference>
<protein>
    <submittedName>
        <fullName evidence="8">37S ribosomal protein</fullName>
    </submittedName>
</protein>
<name>A0ABQ0LPB1_MYCCL</name>
<dbReference type="Proteomes" id="UP000815677">
    <property type="component" value="Unassembled WGS sequence"/>
</dbReference>
<feature type="compositionally biased region" description="Basic and acidic residues" evidence="6">
    <location>
        <begin position="728"/>
        <end position="746"/>
    </location>
</feature>
<dbReference type="InterPro" id="IPR005324">
    <property type="entry name" value="Ribosomal_uS5_C"/>
</dbReference>
<reference evidence="8" key="1">
    <citation type="submission" date="2014-09" db="EMBL/GenBank/DDBJ databases">
        <title>Genome sequence of the luminous mushroom Mycena chlorophos for searching fungal bioluminescence genes.</title>
        <authorList>
            <person name="Tanaka Y."/>
            <person name="Kasuga D."/>
            <person name="Oba Y."/>
            <person name="Hase S."/>
            <person name="Sato K."/>
            <person name="Oba Y."/>
            <person name="Sakakibara Y."/>
        </authorList>
    </citation>
    <scope>NUCLEOTIDE SEQUENCE</scope>
</reference>
<feature type="region of interest" description="Disordered" evidence="6">
    <location>
        <begin position="711"/>
        <end position="753"/>
    </location>
</feature>
<evidence type="ECO:0000259" key="7">
    <source>
        <dbReference type="PROSITE" id="PS50881"/>
    </source>
</evidence>
<evidence type="ECO:0000256" key="2">
    <source>
        <dbReference type="ARBA" id="ARBA00022980"/>
    </source>
</evidence>
<dbReference type="PANTHER" id="PTHR48277:SF1">
    <property type="entry name" value="MITOCHONDRIAL RIBOSOMAL PROTEIN S5"/>
    <property type="match status" value="1"/>
</dbReference>
<dbReference type="GO" id="GO:0005840">
    <property type="term" value="C:ribosome"/>
    <property type="evidence" value="ECO:0007669"/>
    <property type="project" value="UniProtKB-KW"/>
</dbReference>
<dbReference type="InterPro" id="IPR013810">
    <property type="entry name" value="Ribosomal_uS5_N"/>
</dbReference>
<proteinExistence type="inferred from homology"/>
<dbReference type="Pfam" id="PF03719">
    <property type="entry name" value="Ribosomal_S5_C"/>
    <property type="match status" value="1"/>
</dbReference>
<dbReference type="SUPFAM" id="SSF54211">
    <property type="entry name" value="Ribosomal protein S5 domain 2-like"/>
    <property type="match status" value="1"/>
</dbReference>
<feature type="region of interest" description="Disordered" evidence="6">
    <location>
        <begin position="464"/>
        <end position="483"/>
    </location>
</feature>
<dbReference type="Gene3D" id="3.30.230.10">
    <property type="match status" value="1"/>
</dbReference>
<evidence type="ECO:0000256" key="6">
    <source>
        <dbReference type="SAM" id="MobiDB-lite"/>
    </source>
</evidence>
<feature type="domain" description="S5 DRBM" evidence="7">
    <location>
        <begin position="835"/>
        <end position="898"/>
    </location>
</feature>
<evidence type="ECO:0000256" key="5">
    <source>
        <dbReference type="RuleBase" id="RU003823"/>
    </source>
</evidence>
<keyword evidence="9" id="KW-1185">Reference proteome</keyword>
<dbReference type="SUPFAM" id="SSF54768">
    <property type="entry name" value="dsRNA-binding domain-like"/>
    <property type="match status" value="1"/>
</dbReference>
<evidence type="ECO:0000256" key="3">
    <source>
        <dbReference type="ARBA" id="ARBA00023274"/>
    </source>
</evidence>
<evidence type="ECO:0000256" key="4">
    <source>
        <dbReference type="PROSITE-ProRule" id="PRU00268"/>
    </source>
</evidence>
<keyword evidence="2 4" id="KW-0689">Ribosomal protein</keyword>
<dbReference type="PANTHER" id="PTHR48277">
    <property type="entry name" value="MITOCHONDRIAL RIBOSOMAL PROTEIN S5"/>
    <property type="match status" value="1"/>
</dbReference>
<feature type="compositionally biased region" description="Basic and acidic residues" evidence="6">
    <location>
        <begin position="468"/>
        <end position="483"/>
    </location>
</feature>